<dbReference type="PANTHER" id="PTHR12346">
    <property type="entry name" value="SIN3B-RELATED"/>
    <property type="match status" value="1"/>
</dbReference>
<dbReference type="InterPro" id="IPR003822">
    <property type="entry name" value="PAH"/>
</dbReference>
<gene>
    <name evidence="9" type="ORF">NMOB1V02_LOCUS3039</name>
</gene>
<dbReference type="SMART" id="SM00761">
    <property type="entry name" value="HDAC_interact"/>
    <property type="match status" value="1"/>
</dbReference>
<feature type="region of interest" description="Disordered" evidence="7">
    <location>
        <begin position="713"/>
        <end position="739"/>
    </location>
</feature>
<dbReference type="InterPro" id="IPR039774">
    <property type="entry name" value="Sin3-like"/>
</dbReference>
<dbReference type="InterPro" id="IPR036600">
    <property type="entry name" value="PAH_sf"/>
</dbReference>
<evidence type="ECO:0000256" key="4">
    <source>
        <dbReference type="ARBA" id="ARBA00022843"/>
    </source>
</evidence>
<evidence type="ECO:0000313" key="10">
    <source>
        <dbReference type="Proteomes" id="UP000678499"/>
    </source>
</evidence>
<name>A0A7R9BH50_9CRUS</name>
<keyword evidence="5 6" id="KW-0539">Nucleus</keyword>
<keyword evidence="4" id="KW-0832">Ubl conjugation</keyword>
<dbReference type="OrthoDB" id="10265969at2759"/>
<organism evidence="9">
    <name type="scientific">Notodromas monacha</name>
    <dbReference type="NCBI Taxonomy" id="399045"/>
    <lineage>
        <taxon>Eukaryota</taxon>
        <taxon>Metazoa</taxon>
        <taxon>Ecdysozoa</taxon>
        <taxon>Arthropoda</taxon>
        <taxon>Crustacea</taxon>
        <taxon>Oligostraca</taxon>
        <taxon>Ostracoda</taxon>
        <taxon>Podocopa</taxon>
        <taxon>Podocopida</taxon>
        <taxon>Cypridocopina</taxon>
        <taxon>Cypridoidea</taxon>
        <taxon>Cyprididae</taxon>
        <taxon>Notodromas</taxon>
    </lineage>
</organism>
<dbReference type="FunFam" id="1.20.1160.11:FF:000001">
    <property type="entry name" value="Paired amphipathic helix protein Sin3"/>
    <property type="match status" value="1"/>
</dbReference>
<evidence type="ECO:0000313" key="9">
    <source>
        <dbReference type="EMBL" id="CAD7275239.1"/>
    </source>
</evidence>
<dbReference type="EMBL" id="OA882416">
    <property type="protein sequence ID" value="CAD7275239.1"/>
    <property type="molecule type" value="Genomic_DNA"/>
</dbReference>
<feature type="region of interest" description="Disordered" evidence="7">
    <location>
        <begin position="47"/>
        <end position="86"/>
    </location>
</feature>
<feature type="compositionally biased region" description="Polar residues" evidence="7">
    <location>
        <begin position="721"/>
        <end position="730"/>
    </location>
</feature>
<evidence type="ECO:0000256" key="2">
    <source>
        <dbReference type="ARBA" id="ARBA00022491"/>
    </source>
</evidence>
<keyword evidence="10" id="KW-1185">Reference proteome</keyword>
<keyword evidence="2" id="KW-0678">Repressor</keyword>
<evidence type="ECO:0000256" key="6">
    <source>
        <dbReference type="PROSITE-ProRule" id="PRU00810"/>
    </source>
</evidence>
<evidence type="ECO:0000256" key="3">
    <source>
        <dbReference type="ARBA" id="ARBA00022553"/>
    </source>
</evidence>
<dbReference type="PANTHER" id="PTHR12346:SF0">
    <property type="entry name" value="SIN3A, ISOFORM G"/>
    <property type="match status" value="1"/>
</dbReference>
<feature type="compositionally biased region" description="Basic and acidic residues" evidence="7">
    <location>
        <begin position="59"/>
        <end position="86"/>
    </location>
</feature>
<dbReference type="InterPro" id="IPR013194">
    <property type="entry name" value="HDAC_interact_dom"/>
</dbReference>
<evidence type="ECO:0000256" key="5">
    <source>
        <dbReference type="ARBA" id="ARBA00023242"/>
    </source>
</evidence>
<dbReference type="Gene3D" id="1.20.1160.11">
    <property type="entry name" value="Paired amphipathic helix"/>
    <property type="match status" value="3"/>
</dbReference>
<evidence type="ECO:0000256" key="7">
    <source>
        <dbReference type="SAM" id="MobiDB-lite"/>
    </source>
</evidence>
<proteinExistence type="predicted"/>
<dbReference type="InterPro" id="IPR031693">
    <property type="entry name" value="Sin3_C"/>
</dbReference>
<protein>
    <recommendedName>
        <fullName evidence="8">Histone deacetylase interacting domain-containing protein</fullName>
    </recommendedName>
</protein>
<keyword evidence="3" id="KW-0597">Phosphoprotein</keyword>
<reference evidence="9" key="1">
    <citation type="submission" date="2020-11" db="EMBL/GenBank/DDBJ databases">
        <authorList>
            <person name="Tran Van P."/>
        </authorList>
    </citation>
    <scope>NUCLEOTIDE SEQUENCE</scope>
</reference>
<feature type="region of interest" description="Disordered" evidence="7">
    <location>
        <begin position="1631"/>
        <end position="1657"/>
    </location>
</feature>
<dbReference type="Proteomes" id="UP000678499">
    <property type="component" value="Unassembled WGS sequence"/>
</dbReference>
<dbReference type="SUPFAM" id="SSF47762">
    <property type="entry name" value="PAH2 domain"/>
    <property type="match status" value="3"/>
</dbReference>
<evidence type="ECO:0000259" key="8">
    <source>
        <dbReference type="SMART" id="SM00761"/>
    </source>
</evidence>
<dbReference type="GO" id="GO:0003714">
    <property type="term" value="F:transcription corepressor activity"/>
    <property type="evidence" value="ECO:0007669"/>
    <property type="project" value="InterPro"/>
</dbReference>
<dbReference type="GO" id="GO:0000122">
    <property type="term" value="P:negative regulation of transcription by RNA polymerase II"/>
    <property type="evidence" value="ECO:0007669"/>
    <property type="project" value="TreeGrafter"/>
</dbReference>
<dbReference type="PROSITE" id="PS51477">
    <property type="entry name" value="PAH"/>
    <property type="match status" value="3"/>
</dbReference>
<dbReference type="FunFam" id="1.20.1160.11:FF:000005">
    <property type="entry name" value="SIN3 transcription regulator family member B"/>
    <property type="match status" value="1"/>
</dbReference>
<dbReference type="GO" id="GO:0070822">
    <property type="term" value="C:Sin3-type complex"/>
    <property type="evidence" value="ECO:0007669"/>
    <property type="project" value="TreeGrafter"/>
</dbReference>
<accession>A0A7R9BH50</accession>
<sequence>MHLGAVSLGELQQVTASTILNLILVEVNFRRKNAAAEQPCEHGVRGCHEASAGGNSSVVHHEQHQHTTESGDVKNRQRDGPDDFRHGAHVRRELHSAANEIKTRRCATEVGYARLTAVVNVALQNKDGPIVSPVLRRVEGSAGQNTPVFVTVAGTVVAGKVSPAVQFPTGGFPTRPPSNSVSSSSVDDSLQMAPLNAVTHATNMGTIRTTAIVRPVNASTSTHSIRARTVSVTPSTQLVPSIPNQQVQRLKVEDALSYLDKVKYKFSNDPGVYNNFLDIMKEFKSQTLSTPGVIKRVSSLFEDHPELIVGFNTFLPPGYKIEIATIETGSRTAGEPKTKTTTLIHTPDGIHELSHAMDRGRDSLNAASVVITPTSPLITRHFRDNTSFALIIGSVFRSRPVSVADANAMLTLKTSMPITERVAKQSSPIGHSLVTTVAGSLVAAPSSSVTHINACTIPVTLSTSSAASTIVVSSSNVSSAVSAAIPVLTSNTTHSNDTGATNSVPQVEFDHAISYVNKIKLRFNHRPEIYKQFLEILHSYQKDQKDARSFPQGPAGLLSFPPRGANTSASKLSEAEVYAKVKKLFENQDDLLHEFSQFLPEATGNNVSLTTKMLNEHGSLNKLGGSSMIQTVHSMATSIPPPGLMSTSVASINQDSSKLPPLSNLPRTKPGFSQNSVMLVQSSHQGFQNRQSGASVHRKPVEQVLSSPLIGTKRAVPPVTNGGQPVSLNGQPPAKKVRMSAGRPGHLAATAKFSSFREFSFFNQVKKTLGDASKYQVLLRLVALYNLEVVSKVDLLGSFQELLGDNPELLKFVKNFVKHPNNWPSVASAEGAKKHSAKDKTPVRLGVEGAPGVELVVGVKSADEPLIAKETPKVEGPGIWMNGRSTRYCERDMDFSNARRLGASYCEVPKERQRAENFSNYTPLCREVLNHEWVSFPSWSEDSTFVSMRKTQYEEYIYRCEDERYELDMLIETNKRAIDHFERILENVHKMSPEERSGYCLDPSLGDRIPALLRKAIERLYGREKVAACVDAIMRRPEKALPVLLQRMKNKDLEWREARRGFLKTWREQNEKYHYKAMDHQGINFKQIDSKKLRSKALLSEIETRYDTRNEEAEKAGREPGVGPHMQLSYCDAHTLDDAATLLLHHAKRQTAAAPHKEDRRKMRRVVEHFLPQLFFREQPTSGGWSLEDSDARDDDEHSGENGTEDEDENRLFMCNNYWYLFLRLHHMLCERLKYIYREASKRAEEAEAERIHGHRNEPAAEMLGMRPKRGIDVEDYYVAFLDMVKSLLDGTMEANAFEETLREMFSTRAYLVFTIDKIVVNAVRQLTHIVTDRTSQELMRIFETERKRGNVDALNAHQLSLSANEHPYQKHVEGVLADQNCFKFIMSKESLNVSIELMDTDTVEWEEEEEKEHKAMQVERWEDYVDNYLEESHAVVATDKISSALKAGKEDSASEGFHRTAAVTELRRLLCKKPLFLPRNARGGRLRNCDKLLTRFDEASIGVPVVSSDVFRVKSSPVSLADRDEGEPSPVKKARMDDEELISSEGIGIGDGNSTGKRTIKYLLYRPRSLQRAREVHQSVSERLNGKFRSWHKEWSKEKVPELQQRLCSDWLLGKLDGVRPHRTKVLTLNEKQRPPYSPYNRYKVDWPSPSPPMPS</sequence>
<dbReference type="Pfam" id="PF02671">
    <property type="entry name" value="PAH"/>
    <property type="match status" value="2"/>
</dbReference>
<dbReference type="Pfam" id="PF16879">
    <property type="entry name" value="Sin3a_C"/>
    <property type="match status" value="1"/>
</dbReference>
<comment type="subcellular location">
    <subcellularLocation>
        <location evidence="1 6">Nucleus</location>
    </subcellularLocation>
</comment>
<dbReference type="EMBL" id="CAJPEX010000379">
    <property type="protein sequence ID" value="CAG0915391.1"/>
    <property type="molecule type" value="Genomic_DNA"/>
</dbReference>
<dbReference type="Pfam" id="PF08295">
    <property type="entry name" value="Sin3_corepress"/>
    <property type="match status" value="1"/>
</dbReference>
<evidence type="ECO:0000256" key="1">
    <source>
        <dbReference type="ARBA" id="ARBA00004123"/>
    </source>
</evidence>
<feature type="domain" description="Histone deacetylase interacting" evidence="8">
    <location>
        <begin position="897"/>
        <end position="998"/>
    </location>
</feature>
<feature type="region of interest" description="Disordered" evidence="7">
    <location>
        <begin position="1181"/>
        <end position="1207"/>
    </location>
</feature>